<dbReference type="InterPro" id="IPR003018">
    <property type="entry name" value="GAF"/>
</dbReference>
<dbReference type="RefSeq" id="WP_042532575.1">
    <property type="nucleotide sequence ID" value="NZ_CDGG01000001.1"/>
</dbReference>
<keyword evidence="4" id="KW-1185">Reference proteome</keyword>
<dbReference type="AlphaFoldDB" id="A0A0A1MUL7"/>
<proteinExistence type="inferred from homology"/>
<dbReference type="Pfam" id="PF17853">
    <property type="entry name" value="GGDEF_2"/>
    <property type="match status" value="1"/>
</dbReference>
<dbReference type="PANTHER" id="PTHR33744">
    <property type="entry name" value="CARBOHYDRATE DIACID REGULATOR"/>
    <property type="match status" value="1"/>
</dbReference>
<dbReference type="STRING" id="545501.BN997_02499"/>
<feature type="domain" description="GAF" evidence="2">
    <location>
        <begin position="128"/>
        <end position="283"/>
    </location>
</feature>
<dbReference type="InterPro" id="IPR042070">
    <property type="entry name" value="PucR_C-HTH_sf"/>
</dbReference>
<name>A0A0A1MUL7_9BACI</name>
<evidence type="ECO:0000259" key="2">
    <source>
        <dbReference type="SMART" id="SM00065"/>
    </source>
</evidence>
<dbReference type="SUPFAM" id="SSF55781">
    <property type="entry name" value="GAF domain-like"/>
    <property type="match status" value="1"/>
</dbReference>
<reference evidence="3 4" key="1">
    <citation type="submission" date="2014-11" db="EMBL/GenBank/DDBJ databases">
        <authorList>
            <person name="Urmite Genomes Urmite Genomes"/>
        </authorList>
    </citation>
    <scope>NUCLEOTIDE SEQUENCE [LARGE SCALE GENOMIC DNA]</scope>
    <source>
        <strain evidence="3 4">Oc5</strain>
    </source>
</reference>
<dbReference type="InterPro" id="IPR041522">
    <property type="entry name" value="CdaR_GGDEF"/>
</dbReference>
<dbReference type="Gene3D" id="3.30.450.40">
    <property type="match status" value="1"/>
</dbReference>
<dbReference type="Pfam" id="PF13185">
    <property type="entry name" value="GAF_2"/>
    <property type="match status" value="1"/>
</dbReference>
<dbReference type="InterPro" id="IPR025736">
    <property type="entry name" value="PucR_C-HTH_dom"/>
</dbReference>
<dbReference type="Gene3D" id="1.10.10.2840">
    <property type="entry name" value="PucR C-terminal helix-turn-helix domain"/>
    <property type="match status" value="1"/>
</dbReference>
<evidence type="ECO:0000256" key="1">
    <source>
        <dbReference type="ARBA" id="ARBA00006754"/>
    </source>
</evidence>
<dbReference type="Pfam" id="PF13556">
    <property type="entry name" value="HTH_30"/>
    <property type="match status" value="1"/>
</dbReference>
<evidence type="ECO:0000313" key="3">
    <source>
        <dbReference type="EMBL" id="CEI82616.1"/>
    </source>
</evidence>
<dbReference type="OrthoDB" id="143422at2"/>
<gene>
    <name evidence="3" type="primary">pucR_2</name>
    <name evidence="3" type="ORF">BN997_02499</name>
</gene>
<evidence type="ECO:0000313" key="4">
    <source>
        <dbReference type="Proteomes" id="UP000040453"/>
    </source>
</evidence>
<dbReference type="PANTHER" id="PTHR33744:SF1">
    <property type="entry name" value="DNA-BINDING TRANSCRIPTIONAL ACTIVATOR ADER"/>
    <property type="match status" value="1"/>
</dbReference>
<accession>A0A0A1MUL7</accession>
<dbReference type="Proteomes" id="UP000040453">
    <property type="component" value="Unassembled WGS sequence"/>
</dbReference>
<comment type="similarity">
    <text evidence="1">Belongs to the CdaR family.</text>
</comment>
<protein>
    <submittedName>
        <fullName evidence="3">Purine catabolism regulatory protein</fullName>
    </submittedName>
</protein>
<dbReference type="EMBL" id="CDGG01000001">
    <property type="protein sequence ID" value="CEI82616.1"/>
    <property type="molecule type" value="Genomic_DNA"/>
</dbReference>
<dbReference type="InterPro" id="IPR051448">
    <property type="entry name" value="CdaR-like_regulators"/>
</dbReference>
<sequence>MSDNLTSIIDVPYQLWQKNNSNRFKQIDNHELPIFEPPTHFPLLTNDIAYTDGGLKTSQNIHFQYAYDVRYVLRLPSSYKLSDDMEALLSSELPFYAQRIMEQTQKRLLLKIYDCINAITALTNLDELLSKMIDTTMEVIPEADVGVLWVYDEQEKCLKVRKASALVDNETMKHMRMKPGEGMIGSVFQEGEAKVYQTSSEVFQASANMSNMNLRYLGRAYSFKDVKSVICAPVKVQKKTKCVLILYQFKQATFDKSELELLKNFADQISIALHNSNIFEAMQKQNHLLQKRTEIHERLVKLSLENKGIYHIKHALEKIIGFSFSLIDAFHFSIDEDENEAFYLIDKHLEKWNDSKSLSTSFYVRSPKNYLHQVYPIVGSSTCLGYVVFEAKMTLSSTQRMVLEQGIPILALEFTHRQTETNNQFKVSEEAFQHLLLAETNAELLEAAKKLKLEKTQPVFALIFEVALDMNPTFINLYMQRFLHFLKNQLEKHLHVLYTQDSSIITLLKASTAQEAEMLVSKVLSNTSVRARAGIGGRAVQFVQISKSYKEAYKALNQLQEKRIWNKHLNFKDIGINQLFLSHSEEEIRSFVDDFFEPIMAPNGNDSHLVETLQIYMQHNQSMQETAKALHIHVNTLYQRIHKIESALQISLKDSEDVLNAQLACYLKEHWVIDA</sequence>
<dbReference type="InterPro" id="IPR029016">
    <property type="entry name" value="GAF-like_dom_sf"/>
</dbReference>
<organism evidence="3 4">
    <name type="scientific">Oceanobacillus oncorhynchi</name>
    <dbReference type="NCBI Taxonomy" id="545501"/>
    <lineage>
        <taxon>Bacteria</taxon>
        <taxon>Bacillati</taxon>
        <taxon>Bacillota</taxon>
        <taxon>Bacilli</taxon>
        <taxon>Bacillales</taxon>
        <taxon>Bacillaceae</taxon>
        <taxon>Oceanobacillus</taxon>
    </lineage>
</organism>
<dbReference type="SMART" id="SM00065">
    <property type="entry name" value="GAF"/>
    <property type="match status" value="1"/>
</dbReference>